<dbReference type="Proteomes" id="UP000247523">
    <property type="component" value="Unassembled WGS sequence"/>
</dbReference>
<dbReference type="RefSeq" id="WP_110291060.1">
    <property type="nucleotide sequence ID" value="NZ_QICS01000004.1"/>
</dbReference>
<gene>
    <name evidence="1" type="ORF">C8E03_104238</name>
</gene>
<evidence type="ECO:0008006" key="3">
    <source>
        <dbReference type="Google" id="ProtNLM"/>
    </source>
</evidence>
<name>A0A318ET71_9FIRM</name>
<dbReference type="AlphaFoldDB" id="A0A318ET71"/>
<proteinExistence type="predicted"/>
<dbReference type="SUPFAM" id="SSF69279">
    <property type="entry name" value="Phage tail proteins"/>
    <property type="match status" value="1"/>
</dbReference>
<evidence type="ECO:0000313" key="2">
    <source>
        <dbReference type="Proteomes" id="UP000247523"/>
    </source>
</evidence>
<protein>
    <recommendedName>
        <fullName evidence="3">Gp5/Type VI secretion system Vgr protein OB-fold domain-containing protein</fullName>
    </recommendedName>
</protein>
<evidence type="ECO:0000313" key="1">
    <source>
        <dbReference type="EMBL" id="PXV91230.1"/>
    </source>
</evidence>
<sequence>MNTISYADITVDGFPFQKIEQLLISHAPNDHGYAEVVGELDSSTAQDFLKRVDEKMMVSITSKAEGQPTNLFFGCVRNVSLQQETEYSKVTLQLYSMSRILDMEKKNKTYQNTAKTYGQIISADISDKGDLHMMVSDKAIGALIMKYNETDWQFAMRMAAKLNAPLVSNLSSPRPQIYIGLPPASKTITVKKTSYSYGSDTGAYAQMGSGALAQDFGSEQIESYEYGYVGDQITFGEKSGRIKSVKACLKDGILTMSYGLLSGGGSAASASAGASAGSGTGGFAGIAAPVTPNAQASGKMMRGKVMAVSGDKVQVHLTDVDSSYDGGGSWWFPYSTAYSSSDGSGWYCMPEIKDEVRVFFPSGNEGDAFAASSVCANPPTNPKHKSWKAPGGKEILLTDEGMYIIGKSGKIYINLTDEKGIEIHSDKDINISSDANININSSSEVQIVAKNQIIIGTESAYLDLTQNSATLAASQVLIN</sequence>
<dbReference type="SUPFAM" id="SSF69255">
    <property type="entry name" value="gp5 N-terminal domain-like"/>
    <property type="match status" value="1"/>
</dbReference>
<accession>A0A318ET71</accession>
<organism evidence="1 2">
    <name type="scientific">Lachnotalea glycerini</name>
    <dbReference type="NCBI Taxonomy" id="1763509"/>
    <lineage>
        <taxon>Bacteria</taxon>
        <taxon>Bacillati</taxon>
        <taxon>Bacillota</taxon>
        <taxon>Clostridia</taxon>
        <taxon>Lachnospirales</taxon>
        <taxon>Lachnospiraceae</taxon>
        <taxon>Lachnotalea</taxon>
    </lineage>
</organism>
<reference evidence="1 2" key="1">
    <citation type="submission" date="2018-05" db="EMBL/GenBank/DDBJ databases">
        <title>Genomic Encyclopedia of Type Strains, Phase IV (KMG-IV): sequencing the most valuable type-strain genomes for metagenomic binning, comparative biology and taxonomic classification.</title>
        <authorList>
            <person name="Goeker M."/>
        </authorList>
    </citation>
    <scope>NUCLEOTIDE SEQUENCE [LARGE SCALE GENOMIC DNA]</scope>
    <source>
        <strain evidence="1 2">DSM 28816</strain>
    </source>
</reference>
<dbReference type="EMBL" id="QICS01000004">
    <property type="protein sequence ID" value="PXV91230.1"/>
    <property type="molecule type" value="Genomic_DNA"/>
</dbReference>
<comment type="caution">
    <text evidence="1">The sequence shown here is derived from an EMBL/GenBank/DDBJ whole genome shotgun (WGS) entry which is preliminary data.</text>
</comment>